<sequence>DENKVVVGACDETSNNIESYIYWTNGTSIANTTVDAIGTCDLDDNLVAITPLNTTLWVIAYFDEGVDDILFAAYDDVGNQVTAPVTVDDSVGTDGYVDVDAIDDTTFWLAYFDDADNDIFYAKYFYNGTVIISPTSIVGQMDDEGDADTVGVATLNSTDC</sequence>
<feature type="non-terminal residue" evidence="1">
    <location>
        <position position="160"/>
    </location>
</feature>
<name>X1EHY8_9ZZZZ</name>
<feature type="non-terminal residue" evidence="1">
    <location>
        <position position="1"/>
    </location>
</feature>
<accession>X1EHY8</accession>
<evidence type="ECO:0000313" key="1">
    <source>
        <dbReference type="EMBL" id="GAH32222.1"/>
    </source>
</evidence>
<protein>
    <submittedName>
        <fullName evidence="1">Uncharacterized protein</fullName>
    </submittedName>
</protein>
<dbReference type="AlphaFoldDB" id="X1EHY8"/>
<gene>
    <name evidence="1" type="ORF">S03H2_25354</name>
</gene>
<proteinExistence type="predicted"/>
<comment type="caution">
    <text evidence="1">The sequence shown here is derived from an EMBL/GenBank/DDBJ whole genome shotgun (WGS) entry which is preliminary data.</text>
</comment>
<reference evidence="1" key="1">
    <citation type="journal article" date="2014" name="Front. Microbiol.">
        <title>High frequency of phylogenetically diverse reductive dehalogenase-homologous genes in deep subseafloor sedimentary metagenomes.</title>
        <authorList>
            <person name="Kawai M."/>
            <person name="Futagami T."/>
            <person name="Toyoda A."/>
            <person name="Takaki Y."/>
            <person name="Nishi S."/>
            <person name="Hori S."/>
            <person name="Arai W."/>
            <person name="Tsubouchi T."/>
            <person name="Morono Y."/>
            <person name="Uchiyama I."/>
            <person name="Ito T."/>
            <person name="Fujiyama A."/>
            <person name="Inagaki F."/>
            <person name="Takami H."/>
        </authorList>
    </citation>
    <scope>NUCLEOTIDE SEQUENCE</scope>
    <source>
        <strain evidence="1">Expedition CK06-06</strain>
    </source>
</reference>
<dbReference type="EMBL" id="BARU01014331">
    <property type="protein sequence ID" value="GAH32222.1"/>
    <property type="molecule type" value="Genomic_DNA"/>
</dbReference>
<organism evidence="1">
    <name type="scientific">marine sediment metagenome</name>
    <dbReference type="NCBI Taxonomy" id="412755"/>
    <lineage>
        <taxon>unclassified sequences</taxon>
        <taxon>metagenomes</taxon>
        <taxon>ecological metagenomes</taxon>
    </lineage>
</organism>